<dbReference type="InterPro" id="IPR019800">
    <property type="entry name" value="Glyco_hydro_3_AS"/>
</dbReference>
<dbReference type="GO" id="GO:0004563">
    <property type="term" value="F:beta-N-acetylhexosaminidase activity"/>
    <property type="evidence" value="ECO:0007669"/>
    <property type="project" value="UniProtKB-UniRule"/>
</dbReference>
<evidence type="ECO:0000256" key="10">
    <source>
        <dbReference type="ARBA" id="ARBA00037880"/>
    </source>
</evidence>
<comment type="function">
    <text evidence="11">Plays a role in peptidoglycan recycling by cleaving the terminal beta-1,4-linked N-acetylglucosamine (GlcNAc) from peptide-linked peptidoglycan fragments, giving rise to free GlcNAc, anhydro-N-acetylmuramic acid and anhydro-N-acetylmuramic acid-linked peptides.</text>
</comment>
<dbReference type="Pfam" id="PF00933">
    <property type="entry name" value="Glyco_hydro_3"/>
    <property type="match status" value="1"/>
</dbReference>
<evidence type="ECO:0000256" key="3">
    <source>
        <dbReference type="ARBA" id="ARBA00022618"/>
    </source>
</evidence>
<dbReference type="Proteomes" id="UP000186895">
    <property type="component" value="Unassembled WGS sequence"/>
</dbReference>
<evidence type="ECO:0000256" key="1">
    <source>
        <dbReference type="ARBA" id="ARBA00001231"/>
    </source>
</evidence>
<keyword evidence="3 11" id="KW-0132">Cell division</keyword>
<evidence type="ECO:0000256" key="4">
    <source>
        <dbReference type="ARBA" id="ARBA00022801"/>
    </source>
</evidence>
<dbReference type="STRING" id="49186.SAMN05421647_103362"/>
<accession>A0A1N6RJ15</accession>
<dbReference type="GO" id="GO:0008360">
    <property type="term" value="P:regulation of cell shape"/>
    <property type="evidence" value="ECO:0007669"/>
    <property type="project" value="UniProtKB-KW"/>
</dbReference>
<evidence type="ECO:0000256" key="11">
    <source>
        <dbReference type="HAMAP-Rule" id="MF_00364"/>
    </source>
</evidence>
<evidence type="ECO:0000313" key="13">
    <source>
        <dbReference type="EMBL" id="SIQ28789.1"/>
    </source>
</evidence>
<keyword evidence="4 11" id="KW-0378">Hydrolase</keyword>
<evidence type="ECO:0000259" key="12">
    <source>
        <dbReference type="Pfam" id="PF00933"/>
    </source>
</evidence>
<dbReference type="InterPro" id="IPR036962">
    <property type="entry name" value="Glyco_hydro_3_N_sf"/>
</dbReference>
<dbReference type="NCBIfam" id="NF003740">
    <property type="entry name" value="PRK05337.1"/>
    <property type="match status" value="1"/>
</dbReference>
<keyword evidence="8 11" id="KW-0131">Cell cycle</keyword>
<dbReference type="GO" id="GO:0005737">
    <property type="term" value="C:cytoplasm"/>
    <property type="evidence" value="ECO:0007669"/>
    <property type="project" value="UniProtKB-SubCell"/>
</dbReference>
<dbReference type="Gene3D" id="3.20.20.300">
    <property type="entry name" value="Glycoside hydrolase, family 3, N-terminal domain"/>
    <property type="match status" value="1"/>
</dbReference>
<feature type="active site" description="Proton donor/acceptor" evidence="11">
    <location>
        <position position="180"/>
    </location>
</feature>
<dbReference type="GO" id="GO:0071555">
    <property type="term" value="P:cell wall organization"/>
    <property type="evidence" value="ECO:0007669"/>
    <property type="project" value="UniProtKB-KW"/>
</dbReference>
<evidence type="ECO:0000256" key="5">
    <source>
        <dbReference type="ARBA" id="ARBA00022960"/>
    </source>
</evidence>
<dbReference type="GO" id="GO:0051301">
    <property type="term" value="P:cell division"/>
    <property type="evidence" value="ECO:0007669"/>
    <property type="project" value="UniProtKB-KW"/>
</dbReference>
<dbReference type="GO" id="GO:0005975">
    <property type="term" value="P:carbohydrate metabolic process"/>
    <property type="evidence" value="ECO:0007669"/>
    <property type="project" value="InterPro"/>
</dbReference>
<comment type="similarity">
    <text evidence="11">Belongs to the glycosyl hydrolase 3 family. NagZ subfamily.</text>
</comment>
<dbReference type="EMBL" id="FTMN01000003">
    <property type="protein sequence ID" value="SIQ28789.1"/>
    <property type="molecule type" value="Genomic_DNA"/>
</dbReference>
<dbReference type="InterPro" id="IPR022956">
    <property type="entry name" value="Beta_hexosaminidase_bac"/>
</dbReference>
<comment type="subcellular location">
    <subcellularLocation>
        <location evidence="11">Cytoplasm</location>
    </subcellularLocation>
</comment>
<evidence type="ECO:0000313" key="14">
    <source>
        <dbReference type="Proteomes" id="UP000186895"/>
    </source>
</evidence>
<dbReference type="InterPro" id="IPR001764">
    <property type="entry name" value="Glyco_hydro_3_N"/>
</dbReference>
<name>A0A1N6RJ15_9GAMM</name>
<dbReference type="UniPathway" id="UPA00544"/>
<dbReference type="FunFam" id="3.20.20.300:FF:000001">
    <property type="entry name" value="Beta-hexosaminidase"/>
    <property type="match status" value="1"/>
</dbReference>
<keyword evidence="7 11" id="KW-0326">Glycosidase</keyword>
<gene>
    <name evidence="11" type="primary">nagZ</name>
    <name evidence="13" type="ORF">SAMN05421647_103362</name>
</gene>
<evidence type="ECO:0000256" key="9">
    <source>
        <dbReference type="ARBA" id="ARBA00023316"/>
    </source>
</evidence>
<evidence type="ECO:0000256" key="2">
    <source>
        <dbReference type="ARBA" id="ARBA00022490"/>
    </source>
</evidence>
<dbReference type="InterPro" id="IPR050226">
    <property type="entry name" value="NagZ_Beta-hexosaminidase"/>
</dbReference>
<feature type="domain" description="Glycoside hydrolase family 3 N-terminal" evidence="12">
    <location>
        <begin position="14"/>
        <end position="292"/>
    </location>
</feature>
<dbReference type="SUPFAM" id="SSF51445">
    <property type="entry name" value="(Trans)glycosidases"/>
    <property type="match status" value="1"/>
</dbReference>
<feature type="binding site" evidence="11">
    <location>
        <position position="137"/>
    </location>
    <ligand>
        <name>substrate</name>
    </ligand>
</feature>
<dbReference type="eggNOG" id="COG1472">
    <property type="taxonomic scope" value="Bacteria"/>
</dbReference>
<dbReference type="AlphaFoldDB" id="A0A1N6RJ15"/>
<feature type="binding site" evidence="11">
    <location>
        <position position="63"/>
    </location>
    <ligand>
        <name>substrate</name>
    </ligand>
</feature>
<feature type="binding site" evidence="11">
    <location>
        <position position="71"/>
    </location>
    <ligand>
        <name>substrate</name>
    </ligand>
</feature>
<evidence type="ECO:0000256" key="8">
    <source>
        <dbReference type="ARBA" id="ARBA00023306"/>
    </source>
</evidence>
<keyword evidence="9 11" id="KW-0961">Cell wall biogenesis/degradation</keyword>
<sequence>MTTGVLMLDLAGTELTDQERLLLAAPEVGGLILFARNYESPSQLKGLMQDIRAVREDILVCVDHEGGRVQRFRDGFTRLPPMAVLGQRWQQAPAEAIAWAHELGWLLASELREYDIDFSFAPVLDLDWGNSSVIGDRAFADNATAVTELAGGIMAGMHEAGMAATGKHFPGHGWVAADSHLELPVDERSFAEIEADDLQPFVALAGRGLDAVMPAHVIYRQVCSAPAGFSQYWLQQVLRQRLHFDGVIFSDDLSMEGAGYAGDFKQRCDLALDAGCDMVLVCNNPEAAGQVLAHLQQRKVSAHPRLQRMRGRPFAEVDAERLQRARQLAERLVGGA</sequence>
<dbReference type="InterPro" id="IPR017853">
    <property type="entry name" value="GH"/>
</dbReference>
<evidence type="ECO:0000256" key="7">
    <source>
        <dbReference type="ARBA" id="ARBA00023295"/>
    </source>
</evidence>
<dbReference type="GO" id="GO:0009252">
    <property type="term" value="P:peptidoglycan biosynthetic process"/>
    <property type="evidence" value="ECO:0007669"/>
    <property type="project" value="UniProtKB-KW"/>
</dbReference>
<keyword evidence="14" id="KW-1185">Reference proteome</keyword>
<comment type="pathway">
    <text evidence="10 11">Cell wall biogenesis; peptidoglycan recycling.</text>
</comment>
<evidence type="ECO:0000256" key="6">
    <source>
        <dbReference type="ARBA" id="ARBA00022984"/>
    </source>
</evidence>
<dbReference type="EC" id="3.2.1.52" evidence="11"/>
<feature type="active site" description="Nucleophile" evidence="11">
    <location>
        <position position="251"/>
    </location>
</feature>
<reference evidence="13 14" key="1">
    <citation type="submission" date="2017-01" db="EMBL/GenBank/DDBJ databases">
        <authorList>
            <person name="Mah S.A."/>
            <person name="Swanson W.J."/>
            <person name="Moy G.W."/>
            <person name="Vacquier V.D."/>
        </authorList>
    </citation>
    <scope>NUCLEOTIDE SEQUENCE [LARGE SCALE GENOMIC DNA]</scope>
    <source>
        <strain evidence="13 14">DSM 7027</strain>
    </source>
</reference>
<keyword evidence="5 11" id="KW-0133">Cell shape</keyword>
<protein>
    <recommendedName>
        <fullName evidence="11">Beta-hexosaminidase</fullName>
        <ecNumber evidence="11">3.2.1.52</ecNumber>
    </recommendedName>
    <alternativeName>
        <fullName evidence="11">Beta-N-acetylhexosaminidase</fullName>
    </alternativeName>
    <alternativeName>
        <fullName evidence="11">N-acetyl-beta-glucosaminidase</fullName>
    </alternativeName>
</protein>
<dbReference type="PANTHER" id="PTHR30480">
    <property type="entry name" value="BETA-HEXOSAMINIDASE-RELATED"/>
    <property type="match status" value="1"/>
</dbReference>
<dbReference type="PANTHER" id="PTHR30480:SF13">
    <property type="entry name" value="BETA-HEXOSAMINIDASE"/>
    <property type="match status" value="1"/>
</dbReference>
<dbReference type="PROSITE" id="PS00775">
    <property type="entry name" value="GLYCOSYL_HYDROL_F3"/>
    <property type="match status" value="1"/>
</dbReference>
<proteinExistence type="inferred from homology"/>
<feature type="binding site" evidence="11">
    <location>
        <begin position="167"/>
        <end position="168"/>
    </location>
    <ligand>
        <name>substrate</name>
    </ligand>
</feature>
<feature type="site" description="Important for catalytic activity" evidence="11">
    <location>
        <position position="178"/>
    </location>
</feature>
<dbReference type="HAMAP" id="MF_00364">
    <property type="entry name" value="NagZ"/>
    <property type="match status" value="1"/>
</dbReference>
<comment type="catalytic activity">
    <reaction evidence="1 11">
        <text>Hydrolysis of terminal non-reducing N-acetyl-D-hexosamine residues in N-acetyl-beta-D-hexosaminides.</text>
        <dbReference type="EC" id="3.2.1.52"/>
    </reaction>
</comment>
<organism evidence="13 14">
    <name type="scientific">Marinobacterium stanieri</name>
    <dbReference type="NCBI Taxonomy" id="49186"/>
    <lineage>
        <taxon>Bacteria</taxon>
        <taxon>Pseudomonadati</taxon>
        <taxon>Pseudomonadota</taxon>
        <taxon>Gammaproteobacteria</taxon>
        <taxon>Oceanospirillales</taxon>
        <taxon>Oceanospirillaceae</taxon>
        <taxon>Marinobacterium</taxon>
    </lineage>
</organism>
<keyword evidence="2 11" id="KW-0963">Cytoplasm</keyword>
<dbReference type="GO" id="GO:0009254">
    <property type="term" value="P:peptidoglycan turnover"/>
    <property type="evidence" value="ECO:0007669"/>
    <property type="project" value="UniProtKB-UniRule"/>
</dbReference>
<keyword evidence="6 11" id="KW-0573">Peptidoglycan synthesis</keyword>